<evidence type="ECO:0000313" key="6">
    <source>
        <dbReference type="EMBL" id="CAG37384.1"/>
    </source>
</evidence>
<dbReference type="PANTHER" id="PTHR34653">
    <property type="match status" value="1"/>
</dbReference>
<evidence type="ECO:0000256" key="3">
    <source>
        <dbReference type="ARBA" id="ARBA00023143"/>
    </source>
</evidence>
<dbReference type="PANTHER" id="PTHR34653:SF1">
    <property type="entry name" value="FLAGELLAR HOOK-BASAL BODY COMPLEX PROTEIN FLIE"/>
    <property type="match status" value="1"/>
</dbReference>
<name>Q6AJU2_DESPS</name>
<dbReference type="OrthoDB" id="285952at2"/>
<dbReference type="GO" id="GO:0071973">
    <property type="term" value="P:bacterial-type flagellum-dependent cell motility"/>
    <property type="evidence" value="ECO:0007669"/>
    <property type="project" value="InterPro"/>
</dbReference>
<evidence type="ECO:0000256" key="4">
    <source>
        <dbReference type="HAMAP-Rule" id="MF_00724"/>
    </source>
</evidence>
<keyword evidence="7" id="KW-1185">Reference proteome</keyword>
<keyword evidence="6" id="KW-0966">Cell projection</keyword>
<accession>Q6AJU2</accession>
<dbReference type="GO" id="GO:0003774">
    <property type="term" value="F:cytoskeletal motor activity"/>
    <property type="evidence" value="ECO:0007669"/>
    <property type="project" value="InterPro"/>
</dbReference>
<keyword evidence="6" id="KW-0969">Cilium</keyword>
<dbReference type="Proteomes" id="UP000000602">
    <property type="component" value="Chromosome"/>
</dbReference>
<dbReference type="HOGENOM" id="CLU_147249_3_3_7"/>
<comment type="subcellular location">
    <subcellularLocation>
        <location evidence="1 4">Bacterial flagellum basal body</location>
    </subcellularLocation>
</comment>
<dbReference type="RefSeq" id="WP_011189896.1">
    <property type="nucleotide sequence ID" value="NC_006138.1"/>
</dbReference>
<dbReference type="GO" id="GO:0009425">
    <property type="term" value="C:bacterial-type flagellum basal body"/>
    <property type="evidence" value="ECO:0007669"/>
    <property type="project" value="UniProtKB-SubCell"/>
</dbReference>
<gene>
    <name evidence="4" type="primary">fliE</name>
    <name evidence="6" type="ordered locus">DP2655</name>
</gene>
<keyword evidence="3 4" id="KW-0975">Bacterial flagellum</keyword>
<evidence type="ECO:0000256" key="1">
    <source>
        <dbReference type="ARBA" id="ARBA00004117"/>
    </source>
</evidence>
<protein>
    <recommendedName>
        <fullName evidence="4 5">Flagellar hook-basal body complex protein FliE</fullName>
    </recommendedName>
</protein>
<dbReference type="NCBIfam" id="TIGR00205">
    <property type="entry name" value="fliE"/>
    <property type="match status" value="1"/>
</dbReference>
<comment type="similarity">
    <text evidence="2 4">Belongs to the FliE family.</text>
</comment>
<evidence type="ECO:0000256" key="2">
    <source>
        <dbReference type="ARBA" id="ARBA00009272"/>
    </source>
</evidence>
<organism evidence="6 7">
    <name type="scientific">Desulfotalea psychrophila (strain LSv54 / DSM 12343)</name>
    <dbReference type="NCBI Taxonomy" id="177439"/>
    <lineage>
        <taxon>Bacteria</taxon>
        <taxon>Pseudomonadati</taxon>
        <taxon>Thermodesulfobacteriota</taxon>
        <taxon>Desulfobulbia</taxon>
        <taxon>Desulfobulbales</taxon>
        <taxon>Desulfocapsaceae</taxon>
        <taxon>Desulfotalea</taxon>
    </lineage>
</organism>
<sequence length="98" mass="10788">MIPEIRAQQVALAATDSMPQNISKAGRTFAEVIAETVNQANKAQDVGDKSIQALESGKAQNLHEVMISMEEADISLRMLVQVRNKALSAYDEIMRMQV</sequence>
<dbReference type="InterPro" id="IPR001624">
    <property type="entry name" value="FliE"/>
</dbReference>
<dbReference type="eggNOG" id="COG1677">
    <property type="taxonomic scope" value="Bacteria"/>
</dbReference>
<dbReference type="PRINTS" id="PR01006">
    <property type="entry name" value="FLGHOOKFLIE"/>
</dbReference>
<dbReference type="HAMAP" id="MF_00724">
    <property type="entry name" value="FliE"/>
    <property type="match status" value="1"/>
</dbReference>
<dbReference type="AlphaFoldDB" id="Q6AJU2"/>
<dbReference type="Pfam" id="PF02049">
    <property type="entry name" value="FliE"/>
    <property type="match status" value="1"/>
</dbReference>
<dbReference type="EMBL" id="CR522870">
    <property type="protein sequence ID" value="CAG37384.1"/>
    <property type="molecule type" value="Genomic_DNA"/>
</dbReference>
<reference evidence="7" key="1">
    <citation type="journal article" date="2004" name="Environ. Microbiol.">
        <title>The genome of Desulfotalea psychrophila, a sulfate-reducing bacterium from permanently cold Arctic sediments.</title>
        <authorList>
            <person name="Rabus R."/>
            <person name="Ruepp A."/>
            <person name="Frickey T."/>
            <person name="Rattei T."/>
            <person name="Fartmann B."/>
            <person name="Stark M."/>
            <person name="Bauer M."/>
            <person name="Zibat A."/>
            <person name="Lombardot T."/>
            <person name="Becker I."/>
            <person name="Amann J."/>
            <person name="Gellner K."/>
            <person name="Teeling H."/>
            <person name="Leuschner W.D."/>
            <person name="Gloeckner F.-O."/>
            <person name="Lupas A.N."/>
            <person name="Amann R."/>
            <person name="Klenk H.-P."/>
        </authorList>
    </citation>
    <scope>NUCLEOTIDE SEQUENCE [LARGE SCALE GENOMIC DNA]</scope>
    <source>
        <strain evidence="7">DSM 12343 / LSv54</strain>
    </source>
</reference>
<dbReference type="STRING" id="177439.DP2655"/>
<dbReference type="KEGG" id="dps:DP2655"/>
<evidence type="ECO:0000256" key="5">
    <source>
        <dbReference type="NCBIfam" id="TIGR00205"/>
    </source>
</evidence>
<evidence type="ECO:0000313" key="7">
    <source>
        <dbReference type="Proteomes" id="UP000000602"/>
    </source>
</evidence>
<proteinExistence type="inferred from homology"/>
<keyword evidence="6" id="KW-0282">Flagellum</keyword>
<dbReference type="GO" id="GO:0005198">
    <property type="term" value="F:structural molecule activity"/>
    <property type="evidence" value="ECO:0007669"/>
    <property type="project" value="UniProtKB-UniRule"/>
</dbReference>